<protein>
    <submittedName>
        <fullName evidence="1">Tetratricopeptide repeat protein</fullName>
    </submittedName>
</protein>
<proteinExistence type="predicted"/>
<sequence>MLLDGMRNFAVASVALCAAAVAGVMALRPDPAVRLEAELSRLEPEEALRELRGAEGRVAFHDNLELLYGRLSLADGDLDRARRSFQRLRAQASPSEEVLETLAGIEAAAGDLAAAAVFLQQAQEAFPSADRRLRLGGWYQALRQPEAERDLLLSEDPTALTPPEIERLGLLLIHDGRIGDYEALFATLADSTAEGHASFKRRLLEYLIEAGRPAEAVAAAARWTAGPQGAEALETSVRALIGRGAIDAAILVARDGFRAAPAESHVVLPIFARSGHGGIARILQGEWLATRGTLSEAEWATLSYLAESTGDMRGLHAALVSGGDAAGAPAVGQALMQFVRYRGAQALVPWRGLLNEDVYKAAPLVGAAWANWRGDRAATYRHLVAASRQPLSEWDQLIWMSLLDGLRGSPFHRVLLAGAADHPGLRQRLRDSVIPALPASAAASGSADKPG</sequence>
<dbReference type="Proteomes" id="UP001595539">
    <property type="component" value="Unassembled WGS sequence"/>
</dbReference>
<dbReference type="RefSeq" id="WP_377762837.1">
    <property type="nucleotide sequence ID" value="NZ_JBHRXY010000015.1"/>
</dbReference>
<keyword evidence="2" id="KW-1185">Reference proteome</keyword>
<accession>A0ABV7U6V9</accession>
<evidence type="ECO:0000313" key="1">
    <source>
        <dbReference type="EMBL" id="MFC3630822.1"/>
    </source>
</evidence>
<evidence type="ECO:0000313" key="2">
    <source>
        <dbReference type="Proteomes" id="UP001595539"/>
    </source>
</evidence>
<dbReference type="Gene3D" id="1.25.40.10">
    <property type="entry name" value="Tetratricopeptide repeat domain"/>
    <property type="match status" value="1"/>
</dbReference>
<reference evidence="2" key="1">
    <citation type="journal article" date="2019" name="Int. J. Syst. Evol. Microbiol.">
        <title>The Global Catalogue of Microorganisms (GCM) 10K type strain sequencing project: providing services to taxonomists for standard genome sequencing and annotation.</title>
        <authorList>
            <consortium name="The Broad Institute Genomics Platform"/>
            <consortium name="The Broad Institute Genome Sequencing Center for Infectious Disease"/>
            <person name="Wu L."/>
            <person name="Ma J."/>
        </authorList>
    </citation>
    <scope>NUCLEOTIDE SEQUENCE [LARGE SCALE GENOMIC DNA]</scope>
    <source>
        <strain evidence="2">KCTC 42473</strain>
    </source>
</reference>
<dbReference type="InterPro" id="IPR011990">
    <property type="entry name" value="TPR-like_helical_dom_sf"/>
</dbReference>
<comment type="caution">
    <text evidence="1">The sequence shown here is derived from an EMBL/GenBank/DDBJ whole genome shotgun (WGS) entry which is preliminary data.</text>
</comment>
<name>A0ABV7U6V9_9RHOB</name>
<gene>
    <name evidence="1" type="ORF">ACFOM8_15360</name>
</gene>
<organism evidence="1 2">
    <name type="scientific">Paracoccus angustae</name>
    <dbReference type="NCBI Taxonomy" id="1671480"/>
    <lineage>
        <taxon>Bacteria</taxon>
        <taxon>Pseudomonadati</taxon>
        <taxon>Pseudomonadota</taxon>
        <taxon>Alphaproteobacteria</taxon>
        <taxon>Rhodobacterales</taxon>
        <taxon>Paracoccaceae</taxon>
        <taxon>Paracoccus</taxon>
    </lineage>
</organism>
<dbReference type="EMBL" id="JBHRXY010000015">
    <property type="protein sequence ID" value="MFC3630822.1"/>
    <property type="molecule type" value="Genomic_DNA"/>
</dbReference>